<feature type="domain" description="Transposase IS4-like" evidence="1">
    <location>
        <begin position="234"/>
        <end position="493"/>
    </location>
</feature>
<keyword evidence="5" id="KW-1185">Reference proteome</keyword>
<reference evidence="2 5" key="1">
    <citation type="submission" date="2024-05" db="EMBL/GenBank/DDBJ databases">
        <title>Isolation and characterization of Sporomusa carbonis sp. nov., a carboxydotrophic hydrogenogen in the genus of Sporomusa isolated from a charcoal burning pile.</title>
        <authorList>
            <person name="Boeer T."/>
            <person name="Rosenbaum F."/>
            <person name="Eysell L."/>
            <person name="Mueller V."/>
            <person name="Daniel R."/>
            <person name="Poehlein A."/>
        </authorList>
    </citation>
    <scope>NUCLEOTIDE SEQUENCE [LARGE SCALE GENOMIC DNA]</scope>
    <source>
        <strain evidence="2 5">DSM 3132</strain>
    </source>
</reference>
<evidence type="ECO:0000313" key="5">
    <source>
        <dbReference type="Proteomes" id="UP000216052"/>
    </source>
</evidence>
<dbReference type="Proteomes" id="UP000216052">
    <property type="component" value="Chromosome"/>
</dbReference>
<evidence type="ECO:0000259" key="1">
    <source>
        <dbReference type="Pfam" id="PF01609"/>
    </source>
</evidence>
<evidence type="ECO:0000313" key="4">
    <source>
        <dbReference type="EMBL" id="XFO75477.1"/>
    </source>
</evidence>
<dbReference type="EMBL" id="CP155571">
    <property type="protein sequence ID" value="XFO73984.1"/>
    <property type="molecule type" value="Genomic_DNA"/>
</dbReference>
<gene>
    <name evidence="2" type="ORF">SPACI_023770</name>
    <name evidence="3" type="ORF">SPACI_040930</name>
    <name evidence="4" type="ORF">SPACI_055980</name>
</gene>
<dbReference type="InterPro" id="IPR002559">
    <property type="entry name" value="Transposase_11"/>
</dbReference>
<accession>A0ABZ3J2N5</accession>
<protein>
    <recommendedName>
        <fullName evidence="1">Transposase IS4-like domain-containing protein</fullName>
    </recommendedName>
</protein>
<organism evidence="2 5">
    <name type="scientific">Sporomusa acidovorans (strain ATCC 49682 / DSM 3132 / Mol)</name>
    <dbReference type="NCBI Taxonomy" id="1123286"/>
    <lineage>
        <taxon>Bacteria</taxon>
        <taxon>Bacillati</taxon>
        <taxon>Bacillota</taxon>
        <taxon>Negativicutes</taxon>
        <taxon>Selenomonadales</taxon>
        <taxon>Sporomusaceae</taxon>
        <taxon>Sporomusa</taxon>
    </lineage>
</organism>
<dbReference type="PANTHER" id="PTHR34614:SF2">
    <property type="entry name" value="TRANSPOSASE IS4-LIKE DOMAIN-CONTAINING PROTEIN"/>
    <property type="match status" value="1"/>
</dbReference>
<dbReference type="NCBIfam" id="NF033559">
    <property type="entry name" value="transpos_IS1634"/>
    <property type="match status" value="1"/>
</dbReference>
<name>A0ABZ3J2N5_SPOA4</name>
<sequence>MIRKDRVKRGGVIKTHIRVVEGYRPGPGMPTKQRTIRSFGYFEDQPDPEAFMAMVEEFDANFKDNVPLRIEVAANALMYGGENRRQNYGYKFLEAVYNLLEINSFIKDYEKSHRFRGEYSPGDIFKFLVLARILWPESKRASCQRKDSFYGMHTDFTLPDIYRSLDLFADFEVELQRHLNERVKKTIGRDLSYAFYDVTNYFFEIDFPNGEDDLRKRGVSKEHRTDPIAAMGLFMDSNGLPVSMSVFPGNTSDSLTLQPTMKDIKDSYGLGRLIVVADKGLNSSKNIDAIVYNGDGFVFSQILKGKKGQRYNEKLFDSSGWTSNEKDTYRFKLFEEEYEGKDQDGKKEIRVRKVLLYWSKAEADMARRKREEKLEKAARSVKNNAYSIKKGVDEYTKENIVDIDTGEILENTKKLRSVDLEKAEQNAMYDGYFCIITSELDYDERKIRQVYSGLWQIEQSFRIMKTDLYARPVFVRKNEHIRAHFLICFVALLVIRIIQHRMGEKALSAERIARALGTATCQVLKGGIIHLDDVGGAIAFQKVRNKKGEIVDTLVYSDKDEIALDYKLIQETFGTNFYNVYPRQEVFNKFLKNITVA</sequence>
<dbReference type="SUPFAM" id="SSF53098">
    <property type="entry name" value="Ribonuclease H-like"/>
    <property type="match status" value="1"/>
</dbReference>
<dbReference type="EMBL" id="CP155571">
    <property type="protein sequence ID" value="XFO75477.1"/>
    <property type="molecule type" value="Genomic_DNA"/>
</dbReference>
<proteinExistence type="predicted"/>
<evidence type="ECO:0000313" key="2">
    <source>
        <dbReference type="EMBL" id="XFO72325.1"/>
    </source>
</evidence>
<dbReference type="InterPro" id="IPR047654">
    <property type="entry name" value="IS1634_transpos"/>
</dbReference>
<dbReference type="RefSeq" id="WP_094607972.1">
    <property type="nucleotide sequence ID" value="NZ_CP155571.1"/>
</dbReference>
<dbReference type="PANTHER" id="PTHR34614">
    <property type="match status" value="1"/>
</dbReference>
<evidence type="ECO:0000313" key="3">
    <source>
        <dbReference type="EMBL" id="XFO73984.1"/>
    </source>
</evidence>
<dbReference type="EMBL" id="CP155571">
    <property type="protein sequence ID" value="XFO72325.1"/>
    <property type="molecule type" value="Genomic_DNA"/>
</dbReference>
<dbReference type="InterPro" id="IPR012337">
    <property type="entry name" value="RNaseH-like_sf"/>
</dbReference>
<dbReference type="Pfam" id="PF01609">
    <property type="entry name" value="DDE_Tnp_1"/>
    <property type="match status" value="1"/>
</dbReference>